<gene>
    <name evidence="3" type="ORF">Tco_1020307</name>
</gene>
<dbReference type="PROSITE" id="PS50994">
    <property type="entry name" value="INTEGRASE"/>
    <property type="match status" value="1"/>
</dbReference>
<dbReference type="InterPro" id="IPR013103">
    <property type="entry name" value="RVT_2"/>
</dbReference>
<dbReference type="Pfam" id="PF07727">
    <property type="entry name" value="RVT_2"/>
    <property type="match status" value="1"/>
</dbReference>
<dbReference type="PANTHER" id="PTHR11439:SF509">
    <property type="entry name" value="RNA-DIRECTED DNA POLYMERASE"/>
    <property type="match status" value="1"/>
</dbReference>
<organism evidence="3 4">
    <name type="scientific">Tanacetum coccineum</name>
    <dbReference type="NCBI Taxonomy" id="301880"/>
    <lineage>
        <taxon>Eukaryota</taxon>
        <taxon>Viridiplantae</taxon>
        <taxon>Streptophyta</taxon>
        <taxon>Embryophyta</taxon>
        <taxon>Tracheophyta</taxon>
        <taxon>Spermatophyta</taxon>
        <taxon>Magnoliopsida</taxon>
        <taxon>eudicotyledons</taxon>
        <taxon>Gunneridae</taxon>
        <taxon>Pentapetalae</taxon>
        <taxon>asterids</taxon>
        <taxon>campanulids</taxon>
        <taxon>Asterales</taxon>
        <taxon>Asteraceae</taxon>
        <taxon>Asteroideae</taxon>
        <taxon>Anthemideae</taxon>
        <taxon>Anthemidinae</taxon>
        <taxon>Tanacetum</taxon>
    </lineage>
</organism>
<sequence length="730" mass="81620">MIIFTTSSYDDEGAVADFTNLESVVNVSPIPTSRIHSSHPTALILGDPTSAVQTRSKLHKSSGAHVFVSYKVWVLVDLPYGKKAIGTKWVYRNKKDERGVVVRNKARLVTQGHRQEEGIDYDEVFAPVARLEAIRIFLAFASCMGFIVYQMDVKSAFLYGKIDEEALMKSRFQMSSMGELTFFLGLQVKQKPDGIFISQDKYVAEIRRICLCLMVKTASTPIETQKPLVKDEEANDVDVHLYRSMIGSLMYLTASRPDIMFAVCACSRFQVTPKSSHLSDVKRIFRYLKGKPKLGLWYPRVSSFDLESYSDSDYAGANLDRKSTIGGFSFWLLLLGCRAPRNQGNRNRDALRRNAPVDTSTTNALVVQDGIGSSSSFQSELTGNTCSKDCLKSYEALQKQYDQQREALNKSNLEIIDKTSLGYDSQMNESELNNIHMNKSKVVHSVFNSRESDVDDNPVNDRFKIGEGFHAVPPPYTRNYMPSRPDLSFARLDESVFKSTVRKTTTSVPETDTSISKTIKDIVEKPKTVRPRQIPINIAKQSPPKAAASISTAKPVNTAAPKPKVNDALPTTYSYFLAHSPVRVSDAVENEENAGNPQYTLHDQGIFDSECSRHMTGNKSFLTDYQEIDGGFVAFGGSPKGVKLLEKKNSVLFTKTECLVLSPDFKLLDESQVLLIKFQIEQHFCGMKGIKREFSVARTPQQNGVAERKNRTLIEAARTMLADSLLPTTF</sequence>
<feature type="domain" description="Integrase catalytic" evidence="2">
    <location>
        <begin position="593"/>
        <end position="730"/>
    </location>
</feature>
<dbReference type="PANTHER" id="PTHR11439">
    <property type="entry name" value="GAG-POL-RELATED RETROTRANSPOSON"/>
    <property type="match status" value="1"/>
</dbReference>
<dbReference type="EMBL" id="BQNB010017933">
    <property type="protein sequence ID" value="GJT68827.1"/>
    <property type="molecule type" value="Genomic_DNA"/>
</dbReference>
<dbReference type="InterPro" id="IPR012337">
    <property type="entry name" value="RNaseH-like_sf"/>
</dbReference>
<dbReference type="Proteomes" id="UP001151760">
    <property type="component" value="Unassembled WGS sequence"/>
</dbReference>
<dbReference type="InterPro" id="IPR001584">
    <property type="entry name" value="Integrase_cat-core"/>
</dbReference>
<dbReference type="SUPFAM" id="SSF53098">
    <property type="entry name" value="Ribonuclease H-like"/>
    <property type="match status" value="1"/>
</dbReference>
<reference evidence="3" key="1">
    <citation type="journal article" date="2022" name="Int. J. Mol. Sci.">
        <title>Draft Genome of Tanacetum Coccineum: Genomic Comparison of Closely Related Tanacetum-Family Plants.</title>
        <authorList>
            <person name="Yamashiro T."/>
            <person name="Shiraishi A."/>
            <person name="Nakayama K."/>
            <person name="Satake H."/>
        </authorList>
    </citation>
    <scope>NUCLEOTIDE SEQUENCE</scope>
</reference>
<dbReference type="SUPFAM" id="SSF56672">
    <property type="entry name" value="DNA/RNA polymerases"/>
    <property type="match status" value="1"/>
</dbReference>
<name>A0ABQ5G1V8_9ASTR</name>
<proteinExistence type="predicted"/>
<accession>A0ABQ5G1V8</accession>
<dbReference type="Gene3D" id="3.30.420.10">
    <property type="entry name" value="Ribonuclease H-like superfamily/Ribonuclease H"/>
    <property type="match status" value="1"/>
</dbReference>
<feature type="region of interest" description="Disordered" evidence="1">
    <location>
        <begin position="541"/>
        <end position="563"/>
    </location>
</feature>
<dbReference type="InterPro" id="IPR036397">
    <property type="entry name" value="RNaseH_sf"/>
</dbReference>
<dbReference type="InterPro" id="IPR043502">
    <property type="entry name" value="DNA/RNA_pol_sf"/>
</dbReference>
<evidence type="ECO:0000259" key="2">
    <source>
        <dbReference type="PROSITE" id="PS50994"/>
    </source>
</evidence>
<evidence type="ECO:0000313" key="4">
    <source>
        <dbReference type="Proteomes" id="UP001151760"/>
    </source>
</evidence>
<comment type="caution">
    <text evidence="3">The sequence shown here is derived from an EMBL/GenBank/DDBJ whole genome shotgun (WGS) entry which is preliminary data.</text>
</comment>
<protein>
    <submittedName>
        <fullName evidence="3">Ribonuclease H-like domain-containing protein</fullName>
    </submittedName>
</protein>
<evidence type="ECO:0000313" key="3">
    <source>
        <dbReference type="EMBL" id="GJT68827.1"/>
    </source>
</evidence>
<reference evidence="3" key="2">
    <citation type="submission" date="2022-01" db="EMBL/GenBank/DDBJ databases">
        <authorList>
            <person name="Yamashiro T."/>
            <person name="Shiraishi A."/>
            <person name="Satake H."/>
            <person name="Nakayama K."/>
        </authorList>
    </citation>
    <scope>NUCLEOTIDE SEQUENCE</scope>
</reference>
<evidence type="ECO:0000256" key="1">
    <source>
        <dbReference type="SAM" id="MobiDB-lite"/>
    </source>
</evidence>
<keyword evidence="4" id="KW-1185">Reference proteome</keyword>